<evidence type="ECO:0000256" key="1">
    <source>
        <dbReference type="SAM" id="MobiDB-lite"/>
    </source>
</evidence>
<reference evidence="2" key="1">
    <citation type="journal article" date="2015" name="Nature">
        <title>Complex archaea that bridge the gap between prokaryotes and eukaryotes.</title>
        <authorList>
            <person name="Spang A."/>
            <person name="Saw J.H."/>
            <person name="Jorgensen S.L."/>
            <person name="Zaremba-Niedzwiedzka K."/>
            <person name="Martijn J."/>
            <person name="Lind A.E."/>
            <person name="van Eijk R."/>
            <person name="Schleper C."/>
            <person name="Guy L."/>
            <person name="Ettema T.J."/>
        </authorList>
    </citation>
    <scope>NUCLEOTIDE SEQUENCE</scope>
</reference>
<proteinExistence type="predicted"/>
<organism evidence="2">
    <name type="scientific">marine sediment metagenome</name>
    <dbReference type="NCBI Taxonomy" id="412755"/>
    <lineage>
        <taxon>unclassified sequences</taxon>
        <taxon>metagenomes</taxon>
        <taxon>ecological metagenomes</taxon>
    </lineage>
</organism>
<dbReference type="InterPro" id="IPR027417">
    <property type="entry name" value="P-loop_NTPase"/>
</dbReference>
<comment type="caution">
    <text evidence="2">The sequence shown here is derived from an EMBL/GenBank/DDBJ whole genome shotgun (WGS) entry which is preliminary data.</text>
</comment>
<feature type="region of interest" description="Disordered" evidence="1">
    <location>
        <begin position="534"/>
        <end position="553"/>
    </location>
</feature>
<dbReference type="Gene3D" id="3.40.50.300">
    <property type="entry name" value="P-loop containing nucleotide triphosphate hydrolases"/>
    <property type="match status" value="1"/>
</dbReference>
<evidence type="ECO:0000313" key="2">
    <source>
        <dbReference type="EMBL" id="KKM90068.1"/>
    </source>
</evidence>
<name>A0A0F9L9I9_9ZZZZ</name>
<accession>A0A0F9L9I9</accession>
<gene>
    <name evidence="2" type="ORF">LCGC14_1242340</name>
</gene>
<dbReference type="EMBL" id="LAZR01006725">
    <property type="protein sequence ID" value="KKM90068.1"/>
    <property type="molecule type" value="Genomic_DNA"/>
</dbReference>
<sequence length="553" mass="63481">MQTILKDIEQEEACIAKKTPLFLVEEGFLTIKTKAGELVKFKLNVIQKMVLEKIKSIQAKGKPVRLWILKARQTGISTEIQSIIYAYTSQGEATNSLVVADDIDGANYIFSMQKLFHEILEPHLKPDIKHSNEKKLEFDRIHSQILIETSENLRAGRKYTFRYVHLSEVAYFKDLKALMLGLNQSVPNLPGTMIIGETTANGLGNQFYDEWVNAESGMSDWETLFIPWFKVEEYSMNLSNGMYPVDAIEFSSPTEKEKFLMEEEVIKRKYSLSLEQLCWRRWCIVNNCNRSVLQFNQEYPDSAETAFIATGDLFFDKAALKAQEIKKPIAIGNIVKEESKYVFRHSSSGLFKIYEYPVKRGQYVVSGDPAEGLENQDKSASVVLNKKTNRTVATYNHNIPPDRFAEDLIKLAYYFNTAIIACENKGYGHAVNQDIYRNYGRVYRKIRNKKGFNEPTLDLGWNTNSATRPQMLSQMAEEVANGSTDLLDKDLIMQCWTFINNTKKMRAEAEKGKNDDLIMSRAIAGQVRLEQPYKDREFRKKKKKPRLYGGSGY</sequence>
<protein>
    <recommendedName>
        <fullName evidence="3">Terminase large subunit gp17-like C-terminal domain-containing protein</fullName>
    </recommendedName>
</protein>
<evidence type="ECO:0008006" key="3">
    <source>
        <dbReference type="Google" id="ProtNLM"/>
    </source>
</evidence>
<dbReference type="AlphaFoldDB" id="A0A0F9L9I9"/>
<dbReference type="Gene3D" id="3.30.420.240">
    <property type="match status" value="1"/>
</dbReference>